<dbReference type="EMBL" id="CP016591">
    <property type="protein sequence ID" value="ANY20010.1"/>
    <property type="molecule type" value="Genomic_DNA"/>
</dbReference>
<keyword evidence="3" id="KW-0131">Cell cycle</keyword>
<evidence type="ECO:0000313" key="3">
    <source>
        <dbReference type="EMBL" id="ANY20010.1"/>
    </source>
</evidence>
<dbReference type="PATRIC" id="fig|692370.5.peg.1509"/>
<keyword evidence="4" id="KW-1185">Reference proteome</keyword>
<keyword evidence="1" id="KW-0238">DNA-binding</keyword>
<protein>
    <submittedName>
        <fullName evidence="3">Cell division protein MraZ</fullName>
    </submittedName>
</protein>
<keyword evidence="3" id="KW-0132">Cell division</keyword>
<dbReference type="Gene3D" id="3.40.1550.20">
    <property type="entry name" value="Transcriptional regulator MraZ domain"/>
    <property type="match status" value="1"/>
</dbReference>
<dbReference type="GO" id="GO:0003677">
    <property type="term" value="F:DNA binding"/>
    <property type="evidence" value="ECO:0007669"/>
    <property type="project" value="UniProtKB-UniRule"/>
</dbReference>
<dbReference type="PROSITE" id="PS51740">
    <property type="entry name" value="SPOVT_ABRB"/>
    <property type="match status" value="1"/>
</dbReference>
<sequence length="160" mass="17664">MAALLFGGYSGQAFSPLGEKGRFVLPPLFRNAVKKSSDGKVLCLDKHPRFTCLVGFGLSRQLELEAQLDREEDRAGPEFDRDTRAQQLFGFTRVPFDDSGRFVLPDHLRMLANVDDALFFQGGGRSFTIWNPAELMKMDDGWAAAKAACAQFQAEGGKGK</sequence>
<dbReference type="InterPro" id="IPR007159">
    <property type="entry name" value="SpoVT-AbrB_dom"/>
</dbReference>
<feature type="domain" description="SpoVT-AbrB" evidence="2">
    <location>
        <begin position="91"/>
        <end position="134"/>
    </location>
</feature>
<gene>
    <name evidence="3" type="ORF">A6F68_01494</name>
</gene>
<dbReference type="InterPro" id="IPR037914">
    <property type="entry name" value="SpoVT-AbrB_sf"/>
</dbReference>
<accession>A0A1B2ACX3</accession>
<evidence type="ECO:0000259" key="2">
    <source>
        <dbReference type="PROSITE" id="PS51740"/>
    </source>
</evidence>
<dbReference type="CDD" id="cd16320">
    <property type="entry name" value="MraZ_N"/>
    <property type="match status" value="1"/>
</dbReference>
<dbReference type="Proteomes" id="UP000092932">
    <property type="component" value="Chromosome"/>
</dbReference>
<dbReference type="SUPFAM" id="SSF89447">
    <property type="entry name" value="AbrB/MazE/MraZ-like"/>
    <property type="match status" value="1"/>
</dbReference>
<dbReference type="CDD" id="cd16321">
    <property type="entry name" value="MraZ_C"/>
    <property type="match status" value="1"/>
</dbReference>
<dbReference type="STRING" id="692370.A6F68_01494"/>
<evidence type="ECO:0000313" key="4">
    <source>
        <dbReference type="Proteomes" id="UP000092932"/>
    </source>
</evidence>
<dbReference type="InterPro" id="IPR038619">
    <property type="entry name" value="MraZ_sf"/>
</dbReference>
<dbReference type="RefSeq" id="WP_232308092.1">
    <property type="nucleotide sequence ID" value="NZ_CP016591.1"/>
</dbReference>
<dbReference type="AlphaFoldDB" id="A0A1B2ACX3"/>
<dbReference type="KEGG" id="ado:A6F68_01494"/>
<proteinExistence type="predicted"/>
<organism evidence="3 4">
    <name type="scientific">Tsuneonella dongtanensis</name>
    <dbReference type="NCBI Taxonomy" id="692370"/>
    <lineage>
        <taxon>Bacteria</taxon>
        <taxon>Pseudomonadati</taxon>
        <taxon>Pseudomonadota</taxon>
        <taxon>Alphaproteobacteria</taxon>
        <taxon>Sphingomonadales</taxon>
        <taxon>Erythrobacteraceae</taxon>
        <taxon>Tsuneonella</taxon>
    </lineage>
</organism>
<dbReference type="InterPro" id="IPR035644">
    <property type="entry name" value="MraZ_C"/>
</dbReference>
<dbReference type="GO" id="GO:0051301">
    <property type="term" value="P:cell division"/>
    <property type="evidence" value="ECO:0007669"/>
    <property type="project" value="UniProtKB-KW"/>
</dbReference>
<name>A0A1B2ACX3_9SPHN</name>
<reference evidence="3 4" key="1">
    <citation type="submission" date="2016-07" db="EMBL/GenBank/DDBJ databases">
        <title>Complete genome sequence of Altererythrobacter dongtanensis KCTC 22672, a type strain with esterase isolated from tidal flat.</title>
        <authorList>
            <person name="Cheng H."/>
            <person name="Wu Y.-H."/>
            <person name="Zhou P."/>
            <person name="Huo Y.-Y."/>
            <person name="Wang C.-S."/>
            <person name="Xu X.-W."/>
        </authorList>
    </citation>
    <scope>NUCLEOTIDE SEQUENCE [LARGE SCALE GENOMIC DNA]</scope>
    <source>
        <strain evidence="3 4">KCTC 22672</strain>
    </source>
</reference>
<dbReference type="InterPro" id="IPR035642">
    <property type="entry name" value="MraZ_N"/>
</dbReference>
<evidence type="ECO:0000256" key="1">
    <source>
        <dbReference type="PROSITE-ProRule" id="PRU01076"/>
    </source>
</evidence>